<dbReference type="EMBL" id="JFHE01000042">
    <property type="protein sequence ID" value="KDR27591.1"/>
    <property type="molecule type" value="Genomic_DNA"/>
</dbReference>
<dbReference type="AlphaFoldDB" id="A0A069NRF8"/>
<dbReference type="STRING" id="1071679.BG57_22915"/>
<gene>
    <name evidence="2" type="ORF">BG57_22915</name>
    <name evidence="1" type="ORF">GCM10010985_42890</name>
</gene>
<evidence type="ECO:0000313" key="1">
    <source>
        <dbReference type="EMBL" id="GGD83800.1"/>
    </source>
</evidence>
<evidence type="ECO:0000313" key="3">
    <source>
        <dbReference type="Proteomes" id="UP000027439"/>
    </source>
</evidence>
<sequence>MAYEAASKPTFWFIGVTTAHSSIMRVFPEWARHLGLGDVQMKGMDFAAHADPEAYREAVRFLRGDPLSLGALVTTHKIDLYAACHDLFDEIDEYARAMSETSCLSKRDGKFVCHAKDPITAGFALDGFLPAQHFATSNAEVFVMGAGGSAIAITWHLMQTNRGADRPSKVIVSDPSHERLLEIERIHRELNLGVPCEYVLVSRPDDNDRVMTRLSPGALVINATGLGKDKPGSPLTHAAVFPEHGIVWELNYRGDLVFLDQARAQQERRHLQVEDGWTYFVYGWTRVMAEVFHVDIPTRGPAFEALCRIAADAGKPAPRAGAA</sequence>
<dbReference type="SUPFAM" id="SSF51735">
    <property type="entry name" value="NAD(P)-binding Rossmann-fold domains"/>
    <property type="match status" value="1"/>
</dbReference>
<comment type="caution">
    <text evidence="2">The sequence shown here is derived from an EMBL/GenBank/DDBJ whole genome shotgun (WGS) entry which is preliminary data.</text>
</comment>
<keyword evidence="4" id="KW-1185">Reference proteome</keyword>
<reference evidence="4" key="3">
    <citation type="journal article" date="2019" name="Int. J. Syst. Evol. Microbiol.">
        <title>The Global Catalogue of Microorganisms (GCM) 10K type strain sequencing project: providing services to taxonomists for standard genome sequencing and annotation.</title>
        <authorList>
            <consortium name="The Broad Institute Genomics Platform"/>
            <consortium name="The Broad Institute Genome Sequencing Center for Infectious Disease"/>
            <person name="Wu L."/>
            <person name="Ma J."/>
        </authorList>
    </citation>
    <scope>NUCLEOTIDE SEQUENCE [LARGE SCALE GENOMIC DNA]</scope>
    <source>
        <strain evidence="4">CGMCC 1.11013</strain>
    </source>
</reference>
<reference evidence="1" key="1">
    <citation type="journal article" date="2014" name="Int. J. Syst. Evol. Microbiol.">
        <title>Complete genome of a new Firmicutes species belonging to the dominant human colonic microbiota ('Ruminococcus bicirculans') reveals two chromosomes and a selective capacity to utilize plant glucans.</title>
        <authorList>
            <consortium name="NISC Comparative Sequencing Program"/>
            <person name="Wegmann U."/>
            <person name="Louis P."/>
            <person name="Goesmann A."/>
            <person name="Henrissat B."/>
            <person name="Duncan S.H."/>
            <person name="Flint H.J."/>
        </authorList>
    </citation>
    <scope>NUCLEOTIDE SEQUENCE</scope>
    <source>
        <strain evidence="1">CGMCC 1.11013</strain>
    </source>
</reference>
<dbReference type="InterPro" id="IPR036291">
    <property type="entry name" value="NAD(P)-bd_dom_sf"/>
</dbReference>
<dbReference type="Proteomes" id="UP000597138">
    <property type="component" value="Unassembled WGS sequence"/>
</dbReference>
<reference evidence="1" key="4">
    <citation type="submission" date="2024-05" db="EMBL/GenBank/DDBJ databases">
        <authorList>
            <person name="Sun Q."/>
            <person name="Zhou Y."/>
        </authorList>
    </citation>
    <scope>NUCLEOTIDE SEQUENCE</scope>
    <source>
        <strain evidence="1">CGMCC 1.11013</strain>
    </source>
</reference>
<accession>A0A069NRF8</accession>
<reference evidence="2 3" key="2">
    <citation type="submission" date="2014-03" db="EMBL/GenBank/DDBJ databases">
        <title>Draft Genome Sequences of Four Burkholderia Strains.</title>
        <authorList>
            <person name="Liu X.Y."/>
            <person name="Li C.X."/>
            <person name="Xu J.H."/>
        </authorList>
    </citation>
    <scope>NUCLEOTIDE SEQUENCE [LARGE SCALE GENOMIC DNA]</scope>
    <source>
        <strain evidence="2 3">R27</strain>
    </source>
</reference>
<name>A0A069NRF8_9BURK</name>
<organism evidence="2 3">
    <name type="scientific">Caballeronia grimmiae</name>
    <dbReference type="NCBI Taxonomy" id="1071679"/>
    <lineage>
        <taxon>Bacteria</taxon>
        <taxon>Pseudomonadati</taxon>
        <taxon>Pseudomonadota</taxon>
        <taxon>Betaproteobacteria</taxon>
        <taxon>Burkholderiales</taxon>
        <taxon>Burkholderiaceae</taxon>
        <taxon>Caballeronia</taxon>
    </lineage>
</organism>
<dbReference type="eggNOG" id="COG0169">
    <property type="taxonomic scope" value="Bacteria"/>
</dbReference>
<protein>
    <submittedName>
        <fullName evidence="2">Shikimate dehydrogenase</fullName>
    </submittedName>
</protein>
<dbReference type="Proteomes" id="UP000027439">
    <property type="component" value="Unassembled WGS sequence"/>
</dbReference>
<dbReference type="Gene3D" id="3.40.50.720">
    <property type="entry name" value="NAD(P)-binding Rossmann-like Domain"/>
    <property type="match status" value="1"/>
</dbReference>
<proteinExistence type="predicted"/>
<dbReference type="EMBL" id="BMEG01000007">
    <property type="protein sequence ID" value="GGD83800.1"/>
    <property type="molecule type" value="Genomic_DNA"/>
</dbReference>
<evidence type="ECO:0000313" key="2">
    <source>
        <dbReference type="EMBL" id="KDR27591.1"/>
    </source>
</evidence>
<evidence type="ECO:0000313" key="4">
    <source>
        <dbReference type="Proteomes" id="UP000597138"/>
    </source>
</evidence>
<dbReference type="RefSeq" id="WP_035969762.1">
    <property type="nucleotide sequence ID" value="NZ_BMEG01000007.1"/>
</dbReference>